<feature type="non-terminal residue" evidence="2">
    <location>
        <position position="1"/>
    </location>
</feature>
<sequence length="69" mass="6775">PRPAAARPAAEPRPAAPPPVQQAAATALVRPAMHVQPVGLSSASVLGIGRSALPPPVPFGSAQAATPAR</sequence>
<reference evidence="3" key="1">
    <citation type="journal article" date="2021" name="Syst. Appl. Microbiol.">
        <title>Roseomonas hellenica sp. nov., isolated from roots of wild-growing Alkanna tinctoria.</title>
        <authorList>
            <person name="Rat A."/>
            <person name="Naranjo H.D."/>
            <person name="Lebbe L."/>
            <person name="Cnockaert M."/>
            <person name="Krigas N."/>
            <person name="Grigoriadou K."/>
            <person name="Maloupa E."/>
            <person name="Willems A."/>
        </authorList>
    </citation>
    <scope>NUCLEOTIDE SEQUENCE [LARGE SCALE GENOMIC DNA]</scope>
    <source>
        <strain evidence="3">LMG 31523</strain>
    </source>
</reference>
<proteinExistence type="predicted"/>
<evidence type="ECO:0000313" key="2">
    <source>
        <dbReference type="EMBL" id="MBR0669194.1"/>
    </source>
</evidence>
<accession>A0ABS5F9E9</accession>
<dbReference type="EMBL" id="JAAGBB010000088">
    <property type="protein sequence ID" value="MBR0669194.1"/>
    <property type="molecule type" value="Genomic_DNA"/>
</dbReference>
<keyword evidence="3" id="KW-1185">Reference proteome</keyword>
<feature type="compositionally biased region" description="Low complexity" evidence="1">
    <location>
        <begin position="1"/>
        <end position="13"/>
    </location>
</feature>
<name>A0ABS5F9E9_9PROT</name>
<comment type="caution">
    <text evidence="2">The sequence shown here is derived from an EMBL/GenBank/DDBJ whole genome shotgun (WGS) entry which is preliminary data.</text>
</comment>
<gene>
    <name evidence="2" type="ORF">GXW71_32890</name>
</gene>
<evidence type="ECO:0000313" key="3">
    <source>
        <dbReference type="Proteomes" id="UP001196870"/>
    </source>
</evidence>
<dbReference type="Proteomes" id="UP001196870">
    <property type="component" value="Unassembled WGS sequence"/>
</dbReference>
<organism evidence="2 3">
    <name type="scientific">Plastoroseomonas hellenica</name>
    <dbReference type="NCBI Taxonomy" id="2687306"/>
    <lineage>
        <taxon>Bacteria</taxon>
        <taxon>Pseudomonadati</taxon>
        <taxon>Pseudomonadota</taxon>
        <taxon>Alphaproteobacteria</taxon>
        <taxon>Acetobacterales</taxon>
        <taxon>Acetobacteraceae</taxon>
        <taxon>Plastoroseomonas</taxon>
    </lineage>
</organism>
<evidence type="ECO:0000256" key="1">
    <source>
        <dbReference type="SAM" id="MobiDB-lite"/>
    </source>
</evidence>
<protein>
    <submittedName>
        <fullName evidence="2">DUF3108 domain-containing protein</fullName>
    </submittedName>
</protein>
<feature type="region of interest" description="Disordered" evidence="1">
    <location>
        <begin position="1"/>
        <end position="23"/>
    </location>
</feature>